<proteinExistence type="predicted"/>
<keyword evidence="2" id="KW-0472">Membrane</keyword>
<protein>
    <submittedName>
        <fullName evidence="3">Uncharacterized protein</fullName>
    </submittedName>
</protein>
<name>A8PG60_COPC7</name>
<organism evidence="3 4">
    <name type="scientific">Coprinopsis cinerea (strain Okayama-7 / 130 / ATCC MYA-4618 / FGSC 9003)</name>
    <name type="common">Inky cap fungus</name>
    <name type="synonym">Hormographiella aspergillata</name>
    <dbReference type="NCBI Taxonomy" id="240176"/>
    <lineage>
        <taxon>Eukaryota</taxon>
        <taxon>Fungi</taxon>
        <taxon>Dikarya</taxon>
        <taxon>Basidiomycota</taxon>
        <taxon>Agaricomycotina</taxon>
        <taxon>Agaricomycetes</taxon>
        <taxon>Agaricomycetidae</taxon>
        <taxon>Agaricales</taxon>
        <taxon>Agaricineae</taxon>
        <taxon>Psathyrellaceae</taxon>
        <taxon>Coprinopsis</taxon>
    </lineage>
</organism>
<dbReference type="HOGENOM" id="CLU_1532465_0_0_1"/>
<dbReference type="GeneID" id="6017828"/>
<evidence type="ECO:0000256" key="1">
    <source>
        <dbReference type="SAM" id="MobiDB-lite"/>
    </source>
</evidence>
<dbReference type="OrthoDB" id="3341843at2759"/>
<keyword evidence="2" id="KW-0812">Transmembrane</keyword>
<dbReference type="eggNOG" id="ENOG502RBQH">
    <property type="taxonomic scope" value="Eukaryota"/>
</dbReference>
<dbReference type="Proteomes" id="UP000001861">
    <property type="component" value="Unassembled WGS sequence"/>
</dbReference>
<dbReference type="VEuPathDB" id="FungiDB:CC1G_08298"/>
<keyword evidence="4" id="KW-1185">Reference proteome</keyword>
<keyword evidence="2" id="KW-1133">Transmembrane helix</keyword>
<gene>
    <name evidence="3" type="ORF">CC1G_08298</name>
</gene>
<comment type="caution">
    <text evidence="3">The sequence shown here is derived from an EMBL/GenBank/DDBJ whole genome shotgun (WGS) entry which is preliminary data.</text>
</comment>
<sequence>MIKFAATLALCHFQMSTTIWIVRPGLRGCDAEPTTAYSSYLHITVFLNEVVTIGLTLTKAFEHIRRSRSAWLMQIYRNGILYSVFVLVLALSNAIVIHIKSFDQPPLGLLVPAQHALESVLCSRIILLILKGQRRSNSQDIGGSSAFTLTETESMELSTSPQNESLPNWRIGTRA</sequence>
<evidence type="ECO:0000313" key="4">
    <source>
        <dbReference type="Proteomes" id="UP000001861"/>
    </source>
</evidence>
<evidence type="ECO:0000256" key="2">
    <source>
        <dbReference type="SAM" id="Phobius"/>
    </source>
</evidence>
<dbReference type="AlphaFoldDB" id="A8PG60"/>
<accession>A8PG60</accession>
<dbReference type="RefSeq" id="XP_001841154.2">
    <property type="nucleotide sequence ID" value="XM_001841102.2"/>
</dbReference>
<reference evidence="3 4" key="1">
    <citation type="journal article" date="2010" name="Proc. Natl. Acad. Sci. U.S.A.">
        <title>Insights into evolution of multicellular fungi from the assembled chromosomes of the mushroom Coprinopsis cinerea (Coprinus cinereus).</title>
        <authorList>
            <person name="Stajich J.E."/>
            <person name="Wilke S.K."/>
            <person name="Ahren D."/>
            <person name="Au C.H."/>
            <person name="Birren B.W."/>
            <person name="Borodovsky M."/>
            <person name="Burns C."/>
            <person name="Canback B."/>
            <person name="Casselton L.A."/>
            <person name="Cheng C.K."/>
            <person name="Deng J."/>
            <person name="Dietrich F.S."/>
            <person name="Fargo D.C."/>
            <person name="Farman M.L."/>
            <person name="Gathman A.C."/>
            <person name="Goldberg J."/>
            <person name="Guigo R."/>
            <person name="Hoegger P.J."/>
            <person name="Hooker J.B."/>
            <person name="Huggins A."/>
            <person name="James T.Y."/>
            <person name="Kamada T."/>
            <person name="Kilaru S."/>
            <person name="Kodira C."/>
            <person name="Kues U."/>
            <person name="Kupfer D."/>
            <person name="Kwan H.S."/>
            <person name="Lomsadze A."/>
            <person name="Li W."/>
            <person name="Lilly W.W."/>
            <person name="Ma L.J."/>
            <person name="Mackey A.J."/>
            <person name="Manning G."/>
            <person name="Martin F."/>
            <person name="Muraguchi H."/>
            <person name="Natvig D.O."/>
            <person name="Palmerini H."/>
            <person name="Ramesh M.A."/>
            <person name="Rehmeyer C.J."/>
            <person name="Roe B.A."/>
            <person name="Shenoy N."/>
            <person name="Stanke M."/>
            <person name="Ter-Hovhannisyan V."/>
            <person name="Tunlid A."/>
            <person name="Velagapudi R."/>
            <person name="Vision T.J."/>
            <person name="Zeng Q."/>
            <person name="Zolan M.E."/>
            <person name="Pukkila P.J."/>
        </authorList>
    </citation>
    <scope>NUCLEOTIDE SEQUENCE [LARGE SCALE GENOMIC DNA]</scope>
    <source>
        <strain evidence="4">Okayama-7 / 130 / ATCC MYA-4618 / FGSC 9003</strain>
    </source>
</reference>
<dbReference type="OMA" id="SAFRIAH"/>
<feature type="region of interest" description="Disordered" evidence="1">
    <location>
        <begin position="153"/>
        <end position="175"/>
    </location>
</feature>
<dbReference type="EMBL" id="AACS02000002">
    <property type="protein sequence ID" value="EAU80691.2"/>
    <property type="molecule type" value="Genomic_DNA"/>
</dbReference>
<dbReference type="KEGG" id="cci:CC1G_08298"/>
<feature type="transmembrane region" description="Helical" evidence="2">
    <location>
        <begin position="79"/>
        <end position="99"/>
    </location>
</feature>
<evidence type="ECO:0000313" key="3">
    <source>
        <dbReference type="EMBL" id="EAU80691.2"/>
    </source>
</evidence>
<dbReference type="InParanoid" id="A8PG60"/>